<keyword evidence="1" id="KW-0812">Transmembrane</keyword>
<dbReference type="EMBL" id="CP136336">
    <property type="protein sequence ID" value="WOB10325.1"/>
    <property type="molecule type" value="Genomic_DNA"/>
</dbReference>
<evidence type="ECO:0000256" key="1">
    <source>
        <dbReference type="SAM" id="Phobius"/>
    </source>
</evidence>
<dbReference type="InterPro" id="IPR031044">
    <property type="entry name" value="Small_Trp_rich"/>
</dbReference>
<reference evidence="2 3" key="1">
    <citation type="submission" date="2023-10" db="EMBL/GenBank/DDBJ databases">
        <title>Bacteria for the degradation of biodegradable plastic PBAT(Polybutylene adipate terephthalate).</title>
        <authorList>
            <person name="Weon H.-Y."/>
            <person name="Yeon J."/>
        </authorList>
    </citation>
    <scope>NUCLEOTIDE SEQUENCE [LARGE SCALE GENOMIC DNA]</scope>
    <source>
        <strain evidence="2 3">SBD 7-3</strain>
    </source>
</reference>
<organism evidence="2 3">
    <name type="scientific">Piscinibacter gummiphilus</name>
    <dbReference type="NCBI Taxonomy" id="946333"/>
    <lineage>
        <taxon>Bacteria</taxon>
        <taxon>Pseudomonadati</taxon>
        <taxon>Pseudomonadota</taxon>
        <taxon>Betaproteobacteria</taxon>
        <taxon>Burkholderiales</taxon>
        <taxon>Sphaerotilaceae</taxon>
        <taxon>Piscinibacter</taxon>
    </lineage>
</organism>
<gene>
    <name evidence="2" type="ORF">RXV79_09740</name>
</gene>
<evidence type="ECO:0000313" key="2">
    <source>
        <dbReference type="EMBL" id="WOB10325.1"/>
    </source>
</evidence>
<dbReference type="Proteomes" id="UP001303946">
    <property type="component" value="Chromosome"/>
</dbReference>
<feature type="transmembrane region" description="Helical" evidence="1">
    <location>
        <begin position="28"/>
        <end position="48"/>
    </location>
</feature>
<protein>
    <submittedName>
        <fullName evidence="2">TIGR04438 family Trp-rich protein</fullName>
    </submittedName>
</protein>
<evidence type="ECO:0000313" key="3">
    <source>
        <dbReference type="Proteomes" id="UP001303946"/>
    </source>
</evidence>
<sequence length="85" mass="9881">MYFVVLGVLLLVMKVAEFGPVALWSWWAVLWPFGAAVAWWAWADATGYTKRREMDKMDERVAKRRVENLAKLGMDHRGRRGKAKK</sequence>
<keyword evidence="1" id="KW-1133">Transmembrane helix</keyword>
<name>A0ABZ0CZJ5_9BURK</name>
<keyword evidence="1" id="KW-0472">Membrane</keyword>
<dbReference type="NCBIfam" id="TIGR04438">
    <property type="entry name" value="small_Trp_rich"/>
    <property type="match status" value="1"/>
</dbReference>
<keyword evidence="3" id="KW-1185">Reference proteome</keyword>
<dbReference type="RefSeq" id="WP_316703232.1">
    <property type="nucleotide sequence ID" value="NZ_CP136336.1"/>
</dbReference>
<proteinExistence type="predicted"/>
<accession>A0ABZ0CZJ5</accession>